<evidence type="ECO:0000313" key="2">
    <source>
        <dbReference type="Proteomes" id="UP000249364"/>
    </source>
</evidence>
<dbReference type="AlphaFoldDB" id="A0A2W7PLQ1"/>
<accession>A0A2W7PLQ1</accession>
<evidence type="ECO:0000313" key="1">
    <source>
        <dbReference type="EMBL" id="PZX37211.1"/>
    </source>
</evidence>
<keyword evidence="2" id="KW-1185">Reference proteome</keyword>
<protein>
    <submittedName>
        <fullName evidence="1">Uncharacterized protein</fullName>
    </submittedName>
</protein>
<proteinExistence type="predicted"/>
<reference evidence="1 2" key="1">
    <citation type="submission" date="2018-06" db="EMBL/GenBank/DDBJ databases">
        <title>Genomic Encyclopedia of Archaeal and Bacterial Type Strains, Phase II (KMG-II): from individual species to whole genera.</title>
        <authorList>
            <person name="Goeker M."/>
        </authorList>
    </citation>
    <scope>NUCLEOTIDE SEQUENCE [LARGE SCALE GENOMIC DNA]</scope>
    <source>
        <strain evidence="1 2">DSM 13087</strain>
    </source>
</reference>
<sequence length="57" mass="6469">MIEAESWLEPFIKDEITPEKAGTSTGVITMVAEERLGCRPHILTLCKFYISQRGKSR</sequence>
<gene>
    <name evidence="1" type="ORF">LY56_03211</name>
</gene>
<dbReference type="Proteomes" id="UP000249364">
    <property type="component" value="Unassembled WGS sequence"/>
</dbReference>
<organism evidence="1 2">
    <name type="scientific">Roseinatronobacter thiooxidans</name>
    <dbReference type="NCBI Taxonomy" id="121821"/>
    <lineage>
        <taxon>Bacteria</taxon>
        <taxon>Pseudomonadati</taxon>
        <taxon>Pseudomonadota</taxon>
        <taxon>Alphaproteobacteria</taxon>
        <taxon>Rhodobacterales</taxon>
        <taxon>Paracoccaceae</taxon>
        <taxon>Roseinatronobacter</taxon>
    </lineage>
</organism>
<comment type="caution">
    <text evidence="1">The sequence shown here is derived from an EMBL/GenBank/DDBJ whole genome shotgun (WGS) entry which is preliminary data.</text>
</comment>
<name>A0A2W7PLQ1_9RHOB</name>
<dbReference type="EMBL" id="QKZQ01000022">
    <property type="protein sequence ID" value="PZX37211.1"/>
    <property type="molecule type" value="Genomic_DNA"/>
</dbReference>